<dbReference type="InterPro" id="IPR049278">
    <property type="entry name" value="MS_channel_C"/>
</dbReference>
<comment type="similarity">
    <text evidence="2">Belongs to the MscS (TC 1.A.23) family.</text>
</comment>
<feature type="transmembrane region" description="Helical" evidence="7">
    <location>
        <begin position="92"/>
        <end position="122"/>
    </location>
</feature>
<dbReference type="InterPro" id="IPR011066">
    <property type="entry name" value="MscS_channel_C_sf"/>
</dbReference>
<dbReference type="Gene3D" id="1.10.287.1260">
    <property type="match status" value="1"/>
</dbReference>
<dbReference type="EMBL" id="CP165625">
    <property type="protein sequence ID" value="XDU94819.1"/>
    <property type="molecule type" value="Genomic_DNA"/>
</dbReference>
<evidence type="ECO:0000256" key="3">
    <source>
        <dbReference type="ARBA" id="ARBA00022475"/>
    </source>
</evidence>
<proteinExistence type="inferred from homology"/>
<evidence type="ECO:0000256" key="6">
    <source>
        <dbReference type="ARBA" id="ARBA00023136"/>
    </source>
</evidence>
<dbReference type="InterPro" id="IPR011014">
    <property type="entry name" value="MscS_channel_TM-2"/>
</dbReference>
<dbReference type="InterPro" id="IPR023408">
    <property type="entry name" value="MscS_beta-dom_sf"/>
</dbReference>
<dbReference type="PANTHER" id="PTHR30221:SF1">
    <property type="entry name" value="SMALL-CONDUCTANCE MECHANOSENSITIVE CHANNEL"/>
    <property type="match status" value="1"/>
</dbReference>
<keyword evidence="3" id="KW-1003">Cell membrane</keyword>
<evidence type="ECO:0000256" key="4">
    <source>
        <dbReference type="ARBA" id="ARBA00022692"/>
    </source>
</evidence>
<feature type="domain" description="Mechanosensitive ion channel MscS C-terminal" evidence="9">
    <location>
        <begin position="181"/>
        <end position="260"/>
    </location>
</feature>
<evidence type="ECO:0000259" key="8">
    <source>
        <dbReference type="Pfam" id="PF00924"/>
    </source>
</evidence>
<dbReference type="PROSITE" id="PS01246">
    <property type="entry name" value="UPF0003"/>
    <property type="match status" value="1"/>
</dbReference>
<dbReference type="SUPFAM" id="SSF82861">
    <property type="entry name" value="Mechanosensitive channel protein MscS (YggB), transmembrane region"/>
    <property type="match status" value="1"/>
</dbReference>
<dbReference type="Gene3D" id="3.30.70.100">
    <property type="match status" value="1"/>
</dbReference>
<feature type="transmembrane region" description="Helical" evidence="7">
    <location>
        <begin position="22"/>
        <end position="43"/>
    </location>
</feature>
<dbReference type="GO" id="GO:0005886">
    <property type="term" value="C:plasma membrane"/>
    <property type="evidence" value="ECO:0007669"/>
    <property type="project" value="UniProtKB-SubCell"/>
</dbReference>
<evidence type="ECO:0000259" key="9">
    <source>
        <dbReference type="Pfam" id="PF21082"/>
    </source>
</evidence>
<dbReference type="InterPro" id="IPR006685">
    <property type="entry name" value="MscS_channel_2nd"/>
</dbReference>
<dbReference type="PANTHER" id="PTHR30221">
    <property type="entry name" value="SMALL-CONDUCTANCE MECHANOSENSITIVE CHANNEL"/>
    <property type="match status" value="1"/>
</dbReference>
<comment type="subcellular location">
    <subcellularLocation>
        <location evidence="1">Cell membrane</location>
        <topology evidence="1">Multi-pass membrane protein</topology>
    </subcellularLocation>
</comment>
<accession>A0AB39W143</accession>
<protein>
    <submittedName>
        <fullName evidence="10">Mechanosensitive ion channel family protein</fullName>
    </submittedName>
</protein>
<dbReference type="Pfam" id="PF21082">
    <property type="entry name" value="MS_channel_3rd"/>
    <property type="match status" value="1"/>
</dbReference>
<evidence type="ECO:0000256" key="2">
    <source>
        <dbReference type="ARBA" id="ARBA00008017"/>
    </source>
</evidence>
<dbReference type="AlphaFoldDB" id="A0AB39W143"/>
<dbReference type="SUPFAM" id="SSF50182">
    <property type="entry name" value="Sm-like ribonucleoproteins"/>
    <property type="match status" value="1"/>
</dbReference>
<evidence type="ECO:0000256" key="1">
    <source>
        <dbReference type="ARBA" id="ARBA00004651"/>
    </source>
</evidence>
<feature type="domain" description="Mechanosensitive ion channel MscS" evidence="8">
    <location>
        <begin position="109"/>
        <end position="174"/>
    </location>
</feature>
<dbReference type="Gene3D" id="2.30.30.60">
    <property type="match status" value="1"/>
</dbReference>
<name>A0AB39W143_9FLAO</name>
<dbReference type="InterPro" id="IPR010920">
    <property type="entry name" value="LSM_dom_sf"/>
</dbReference>
<evidence type="ECO:0000256" key="5">
    <source>
        <dbReference type="ARBA" id="ARBA00022989"/>
    </source>
</evidence>
<dbReference type="SUPFAM" id="SSF82689">
    <property type="entry name" value="Mechanosensitive channel protein MscS (YggB), C-terminal domain"/>
    <property type="match status" value="1"/>
</dbReference>
<evidence type="ECO:0000256" key="7">
    <source>
        <dbReference type="SAM" id="Phobius"/>
    </source>
</evidence>
<dbReference type="InterPro" id="IPR006686">
    <property type="entry name" value="MscS_channel_CS"/>
</dbReference>
<organism evidence="10">
    <name type="scientific">Flavobacterium sp. WC2409</name>
    <dbReference type="NCBI Taxonomy" id="3234139"/>
    <lineage>
        <taxon>Bacteria</taxon>
        <taxon>Pseudomonadati</taxon>
        <taxon>Bacteroidota</taxon>
        <taxon>Flavobacteriia</taxon>
        <taxon>Flavobacteriales</taxon>
        <taxon>Flavobacteriaceae</taxon>
        <taxon>Flavobacterium</taxon>
    </lineage>
</organism>
<dbReference type="Pfam" id="PF00924">
    <property type="entry name" value="MS_channel_2nd"/>
    <property type="match status" value="1"/>
</dbReference>
<dbReference type="RefSeq" id="WP_369752677.1">
    <property type="nucleotide sequence ID" value="NZ_CP165625.1"/>
</dbReference>
<keyword evidence="4 7" id="KW-0812">Transmembrane</keyword>
<gene>
    <name evidence="10" type="ORF">AB3G34_13110</name>
</gene>
<dbReference type="Pfam" id="PF05552">
    <property type="entry name" value="MS_channel_1st_1"/>
    <property type="match status" value="1"/>
</dbReference>
<sequence>MEQQVTVVNNYLEKITDFGFEYAPKLIGGILVLLVGLWVTKIITKSVGKSLGKSKIDQSLVPFLRSLTNIILKVLVAITVMGMIGIQMTSFVAIIGAAGLAIGMALSGTLQNFAGGVIILILKPFKIGDFIEAQGYVGTVKEISIFATMLNTPDKKLVIIPNGPLSTGPLTNFSAEPLRRVDWTFGIAYGDDIENFKRAMNDFITEDTRILKDPAPFIGLAALADSSVNFTVRVWVDGPDYWNVFFGMNEKVYTKFADYKLNIPFPQMDVHVHNNN</sequence>
<dbReference type="GO" id="GO:0008381">
    <property type="term" value="F:mechanosensitive monoatomic ion channel activity"/>
    <property type="evidence" value="ECO:0007669"/>
    <property type="project" value="InterPro"/>
</dbReference>
<evidence type="ECO:0000313" key="10">
    <source>
        <dbReference type="EMBL" id="XDU94819.1"/>
    </source>
</evidence>
<dbReference type="InterPro" id="IPR045275">
    <property type="entry name" value="MscS_archaea/bacteria_type"/>
</dbReference>
<reference evidence="10" key="1">
    <citation type="submission" date="2024-07" db="EMBL/GenBank/DDBJ databases">
        <authorList>
            <person name="Biller S.J."/>
        </authorList>
    </citation>
    <scope>NUCLEOTIDE SEQUENCE</scope>
    <source>
        <strain evidence="10">WC2409</strain>
    </source>
</reference>
<dbReference type="InterPro" id="IPR008910">
    <property type="entry name" value="MSC_TM_helix"/>
</dbReference>
<keyword evidence="5 7" id="KW-1133">Transmembrane helix</keyword>
<keyword evidence="6 7" id="KW-0472">Membrane</keyword>
<feature type="transmembrane region" description="Helical" evidence="7">
    <location>
        <begin position="63"/>
        <end position="86"/>
    </location>
</feature>